<dbReference type="SUPFAM" id="SSF49899">
    <property type="entry name" value="Concanavalin A-like lectins/glucanases"/>
    <property type="match status" value="1"/>
</dbReference>
<protein>
    <recommendedName>
        <fullName evidence="3">Laminin G domain-containing protein</fullName>
    </recommendedName>
</protein>
<proteinExistence type="predicted"/>
<name>A0A9D3XEP2_9SAUR</name>
<evidence type="ECO:0000313" key="1">
    <source>
        <dbReference type="EMBL" id="KAH1178537.1"/>
    </source>
</evidence>
<accession>A0A9D3XEP2</accession>
<keyword evidence="2" id="KW-1185">Reference proteome</keyword>
<gene>
    <name evidence="1" type="ORF">KIL84_012239</name>
</gene>
<sequence length="146" mass="16444">MREDTSEVVWDLWEVTDREGADQFRLRLYGESYAVDIYNAAGAATGSEVTTFENLEKLFDGAWHKLALRARRHRITLYVDCQQVGTAPVTHDGAIRTDGDSVLARRIKDDVTPLVDVQQLQLYTDHNQAVDETCCEVPGVVSLDCR</sequence>
<dbReference type="Gene3D" id="2.60.120.200">
    <property type="match status" value="1"/>
</dbReference>
<dbReference type="InterPro" id="IPR013320">
    <property type="entry name" value="ConA-like_dom_sf"/>
</dbReference>
<organism evidence="1 2">
    <name type="scientific">Mauremys mutica</name>
    <name type="common">yellowpond turtle</name>
    <dbReference type="NCBI Taxonomy" id="74926"/>
    <lineage>
        <taxon>Eukaryota</taxon>
        <taxon>Metazoa</taxon>
        <taxon>Chordata</taxon>
        <taxon>Craniata</taxon>
        <taxon>Vertebrata</taxon>
        <taxon>Euteleostomi</taxon>
        <taxon>Archelosauria</taxon>
        <taxon>Testudinata</taxon>
        <taxon>Testudines</taxon>
        <taxon>Cryptodira</taxon>
        <taxon>Durocryptodira</taxon>
        <taxon>Testudinoidea</taxon>
        <taxon>Geoemydidae</taxon>
        <taxon>Geoemydinae</taxon>
        <taxon>Mauremys</taxon>
    </lineage>
</organism>
<dbReference type="Proteomes" id="UP000827986">
    <property type="component" value="Unassembled WGS sequence"/>
</dbReference>
<dbReference type="EMBL" id="JAHDVG010000474">
    <property type="protein sequence ID" value="KAH1178537.1"/>
    <property type="molecule type" value="Genomic_DNA"/>
</dbReference>
<evidence type="ECO:0008006" key="3">
    <source>
        <dbReference type="Google" id="ProtNLM"/>
    </source>
</evidence>
<dbReference type="AlphaFoldDB" id="A0A9D3XEP2"/>
<reference evidence="1" key="1">
    <citation type="submission" date="2021-09" db="EMBL/GenBank/DDBJ databases">
        <title>The genome of Mauremys mutica provides insights into the evolution of semi-aquatic lifestyle.</title>
        <authorList>
            <person name="Gong S."/>
            <person name="Gao Y."/>
        </authorList>
    </citation>
    <scope>NUCLEOTIDE SEQUENCE</scope>
    <source>
        <strain evidence="1">MM-2020</strain>
        <tissue evidence="1">Muscle</tissue>
    </source>
</reference>
<evidence type="ECO:0000313" key="2">
    <source>
        <dbReference type="Proteomes" id="UP000827986"/>
    </source>
</evidence>
<comment type="caution">
    <text evidence="1">The sequence shown here is derived from an EMBL/GenBank/DDBJ whole genome shotgun (WGS) entry which is preliminary data.</text>
</comment>